<reference evidence="1 2" key="1">
    <citation type="journal article" date="2021" name="Genome Biol.">
        <title>AFLAP: assembly-free linkage analysis pipeline using k-mers from genome sequencing data.</title>
        <authorList>
            <person name="Fletcher K."/>
            <person name="Zhang L."/>
            <person name="Gil J."/>
            <person name="Han R."/>
            <person name="Cavanaugh K."/>
            <person name="Michelmore R."/>
        </authorList>
    </citation>
    <scope>NUCLEOTIDE SEQUENCE [LARGE SCALE GENOMIC DNA]</scope>
    <source>
        <strain evidence="1 2">SF5</strain>
    </source>
</reference>
<proteinExistence type="predicted"/>
<keyword evidence="2" id="KW-1185">Reference proteome</keyword>
<dbReference type="AlphaFoldDB" id="A0A976FP59"/>
<name>A0A976FP59_BRELC</name>
<dbReference type="KEGG" id="blac:94351949"/>
<dbReference type="EMBL" id="SHOA02000019">
    <property type="protein sequence ID" value="TDH70016.1"/>
    <property type="molecule type" value="Genomic_DNA"/>
</dbReference>
<evidence type="ECO:0000313" key="1">
    <source>
        <dbReference type="EMBL" id="TDH70016.1"/>
    </source>
</evidence>
<dbReference type="GeneID" id="94351949"/>
<sequence>MERPNGKRHEGLRELNTKTNEKLLSTKRWNETKLGREWLLSGQDECLVPELLKPSNGLNTLK</sequence>
<comment type="caution">
    <text evidence="1">The sequence shown here is derived from an EMBL/GenBank/DDBJ whole genome shotgun (WGS) entry which is preliminary data.</text>
</comment>
<dbReference type="Proteomes" id="UP000294530">
    <property type="component" value="Unassembled WGS sequence"/>
</dbReference>
<organism evidence="1 2">
    <name type="scientific">Bremia lactucae</name>
    <name type="common">Lettuce downy mildew</name>
    <dbReference type="NCBI Taxonomy" id="4779"/>
    <lineage>
        <taxon>Eukaryota</taxon>
        <taxon>Sar</taxon>
        <taxon>Stramenopiles</taxon>
        <taxon>Oomycota</taxon>
        <taxon>Peronosporomycetes</taxon>
        <taxon>Peronosporales</taxon>
        <taxon>Peronosporaceae</taxon>
        <taxon>Bremia</taxon>
    </lineage>
</organism>
<dbReference type="RefSeq" id="XP_067819515.1">
    <property type="nucleotide sequence ID" value="XM_067966278.1"/>
</dbReference>
<accession>A0A976FP59</accession>
<evidence type="ECO:0000313" key="2">
    <source>
        <dbReference type="Proteomes" id="UP000294530"/>
    </source>
</evidence>
<gene>
    <name evidence="1" type="ORF">CCR75_008224</name>
</gene>
<protein>
    <submittedName>
        <fullName evidence="1">Uncharacterized protein</fullName>
    </submittedName>
</protein>